<keyword evidence="5" id="KW-0410">Iron transport</keyword>
<sequence length="787" mass="87179">MFIGKRRIVSPFTPRRRHSPLLRANLSALTLSLSLAFSLAPSAVQAQQTVSIQIPAQPLGDALLKLGEQTSLQIFFSQDVVAGRQAPSVSGRLAPEQALRQLLDGSGINYTRDGNTITLSAGVTQLTPVTIRRAPTDTADSYIALSSRGGKLDVPLIETPRSVSIVTQKQLKILAPQSIERALAYTPGVQTDVSGSGDLRMSGAVIRGFSDGSAYYKDGLKQLSAGTYGSWNDDMDSLDSIEVLKGPASVLYGQGRPGGVVNVVSKRPTADHVNSLGLGYGSYQRRQLTADIGGALNDDQSLLYRLNLSGRKSHGRTIDSRDDRVSVSPSLLWKLSDRTSLTLLGSYSRERGTPKSWWPNLFYYPEVIDLPLKRTAGDPAFDYFNRDTKAIGYALEHDTESGWRLRQNLRYSEIDIDYRHIYAMSVLADQHSVSRASLAQETKGRTFTVDSRVGKDFNWGALEHTLELGVDYLRYKENDGLGFGWNVPDLDMLDPVYGLSIAPPELDYSERDLKQTGIYMLNQLKWDQWVANVSLRHDTARTVQSSATQPRMTDRATTGSAGLLYLFDNGVAPYISYSTAFDPTTGRAADGTAFKPREGKQYEAGLKYQPPGTDALITAAVFDLRQTNVTTPDPNFPRFSVQTGEVRSTGIELEAKLPISSQLNLMAGYTYLDPRTTQSERPAEIDRQTLQTARQTASLWLDYRPQQIEGLMLGAGVRYRGKSPNDVRPDGSLNYNPSFTLTDMAVAYETSRYRVALNVNNVFNKKYYTGQFRGMEREVMLNMNLYW</sequence>
<proteinExistence type="inferred from homology"/>
<evidence type="ECO:0000256" key="11">
    <source>
        <dbReference type="ARBA" id="ARBA00023136"/>
    </source>
</evidence>
<evidence type="ECO:0000256" key="16">
    <source>
        <dbReference type="SAM" id="SignalP"/>
    </source>
</evidence>
<dbReference type="GO" id="GO:0015344">
    <property type="term" value="F:siderophore uptake transmembrane transporter activity"/>
    <property type="evidence" value="ECO:0007669"/>
    <property type="project" value="TreeGrafter"/>
</dbReference>
<reference evidence="18 19" key="1">
    <citation type="submission" date="2018-05" db="EMBL/GenBank/DDBJ databases">
        <title>Genome Sequence of an Efficient Indole-Degrading Bacterium, Alcaligenes sp.YBY.</title>
        <authorList>
            <person name="Yang B."/>
        </authorList>
    </citation>
    <scope>NUCLEOTIDE SEQUENCE [LARGE SCALE GENOMIC DNA]</scope>
    <source>
        <strain evidence="18 19">YBY</strain>
    </source>
</reference>
<evidence type="ECO:0000259" key="17">
    <source>
        <dbReference type="SMART" id="SM00965"/>
    </source>
</evidence>
<evidence type="ECO:0000313" key="19">
    <source>
        <dbReference type="Proteomes" id="UP000245216"/>
    </source>
</evidence>
<protein>
    <submittedName>
        <fullName evidence="18">TonB-dependent siderophore receptor</fullName>
    </submittedName>
</protein>
<dbReference type="Gene3D" id="3.55.50.30">
    <property type="match status" value="1"/>
</dbReference>
<evidence type="ECO:0000256" key="5">
    <source>
        <dbReference type="ARBA" id="ARBA00022496"/>
    </source>
</evidence>
<evidence type="ECO:0000313" key="18">
    <source>
        <dbReference type="EMBL" id="PWE13130.1"/>
    </source>
</evidence>
<keyword evidence="4 14" id="KW-1134">Transmembrane beta strand</keyword>
<evidence type="ECO:0000256" key="7">
    <source>
        <dbReference type="ARBA" id="ARBA00022729"/>
    </source>
</evidence>
<dbReference type="GO" id="GO:0038023">
    <property type="term" value="F:signaling receptor activity"/>
    <property type="evidence" value="ECO:0007669"/>
    <property type="project" value="InterPro"/>
</dbReference>
<feature type="chain" id="PRO_5015409170" evidence="16">
    <location>
        <begin position="47"/>
        <end position="787"/>
    </location>
</feature>
<gene>
    <name evidence="18" type="ORF">DF183_14970</name>
</gene>
<dbReference type="Pfam" id="PF07715">
    <property type="entry name" value="Plug"/>
    <property type="match status" value="1"/>
</dbReference>
<dbReference type="GO" id="GO:0015891">
    <property type="term" value="P:siderophore transport"/>
    <property type="evidence" value="ECO:0007669"/>
    <property type="project" value="InterPro"/>
</dbReference>
<dbReference type="Proteomes" id="UP000245216">
    <property type="component" value="Unassembled WGS sequence"/>
</dbReference>
<keyword evidence="13 14" id="KW-0998">Cell outer membrane</keyword>
<dbReference type="SUPFAM" id="SSF56935">
    <property type="entry name" value="Porins"/>
    <property type="match status" value="1"/>
</dbReference>
<dbReference type="SMART" id="SM00965">
    <property type="entry name" value="STN"/>
    <property type="match status" value="1"/>
</dbReference>
<evidence type="ECO:0000256" key="4">
    <source>
        <dbReference type="ARBA" id="ARBA00022452"/>
    </source>
</evidence>
<evidence type="ECO:0000256" key="6">
    <source>
        <dbReference type="ARBA" id="ARBA00022692"/>
    </source>
</evidence>
<dbReference type="AlphaFoldDB" id="A0A2U2BGK1"/>
<dbReference type="PANTHER" id="PTHR32552">
    <property type="entry name" value="FERRICHROME IRON RECEPTOR-RELATED"/>
    <property type="match status" value="1"/>
</dbReference>
<keyword evidence="10 15" id="KW-0798">TonB box</keyword>
<keyword evidence="12 18" id="KW-0675">Receptor</keyword>
<evidence type="ECO:0000256" key="12">
    <source>
        <dbReference type="ARBA" id="ARBA00023170"/>
    </source>
</evidence>
<dbReference type="PANTHER" id="PTHR32552:SF68">
    <property type="entry name" value="FERRICHROME OUTER MEMBRANE TRANSPORTER_PHAGE RECEPTOR"/>
    <property type="match status" value="1"/>
</dbReference>
<comment type="caution">
    <text evidence="18">The sequence shown here is derived from an EMBL/GenBank/DDBJ whole genome shotgun (WGS) entry which is preliminary data.</text>
</comment>
<keyword evidence="3 14" id="KW-0813">Transport</keyword>
<reference evidence="18 19" key="2">
    <citation type="submission" date="2018-05" db="EMBL/GenBank/DDBJ databases">
        <authorList>
            <person name="Lanie J.A."/>
            <person name="Ng W.-L."/>
            <person name="Kazmierczak K.M."/>
            <person name="Andrzejewski T.M."/>
            <person name="Davidsen T.M."/>
            <person name="Wayne K.J."/>
            <person name="Tettelin H."/>
            <person name="Glass J.I."/>
            <person name="Rusch D."/>
            <person name="Podicherti R."/>
            <person name="Tsui H.-C.T."/>
            <person name="Winkler M.E."/>
        </authorList>
    </citation>
    <scope>NUCLEOTIDE SEQUENCE [LARGE SCALE GENOMIC DNA]</scope>
    <source>
        <strain evidence="18 19">YBY</strain>
    </source>
</reference>
<dbReference type="Gene3D" id="2.40.170.20">
    <property type="entry name" value="TonB-dependent receptor, beta-barrel domain"/>
    <property type="match status" value="1"/>
</dbReference>
<dbReference type="Gene3D" id="2.170.130.10">
    <property type="entry name" value="TonB-dependent receptor, plug domain"/>
    <property type="match status" value="1"/>
</dbReference>
<keyword evidence="8" id="KW-0408">Iron</keyword>
<evidence type="ECO:0000256" key="2">
    <source>
        <dbReference type="ARBA" id="ARBA00009810"/>
    </source>
</evidence>
<dbReference type="Pfam" id="PF07660">
    <property type="entry name" value="STN"/>
    <property type="match status" value="1"/>
</dbReference>
<evidence type="ECO:0000256" key="1">
    <source>
        <dbReference type="ARBA" id="ARBA00004571"/>
    </source>
</evidence>
<dbReference type="FunFam" id="2.170.130.10:FF:000001">
    <property type="entry name" value="Catecholate siderophore TonB-dependent receptor"/>
    <property type="match status" value="1"/>
</dbReference>
<evidence type="ECO:0000256" key="10">
    <source>
        <dbReference type="ARBA" id="ARBA00023077"/>
    </source>
</evidence>
<accession>A0A2U2BGK1</accession>
<dbReference type="InterPro" id="IPR039426">
    <property type="entry name" value="TonB-dep_rcpt-like"/>
</dbReference>
<evidence type="ECO:0000256" key="8">
    <source>
        <dbReference type="ARBA" id="ARBA00023004"/>
    </source>
</evidence>
<keyword evidence="11 14" id="KW-0472">Membrane</keyword>
<dbReference type="InterPro" id="IPR011662">
    <property type="entry name" value="Secretin/TonB_short_N"/>
</dbReference>
<dbReference type="Pfam" id="PF00593">
    <property type="entry name" value="TonB_dep_Rec_b-barrel"/>
    <property type="match status" value="1"/>
</dbReference>
<evidence type="ECO:0000256" key="3">
    <source>
        <dbReference type="ARBA" id="ARBA00022448"/>
    </source>
</evidence>
<dbReference type="GO" id="GO:0009279">
    <property type="term" value="C:cell outer membrane"/>
    <property type="evidence" value="ECO:0007669"/>
    <property type="project" value="UniProtKB-SubCell"/>
</dbReference>
<keyword evidence="7 16" id="KW-0732">Signal</keyword>
<dbReference type="InterPro" id="IPR036942">
    <property type="entry name" value="Beta-barrel_TonB_sf"/>
</dbReference>
<feature type="domain" description="Secretin/TonB short N-terminal" evidence="17">
    <location>
        <begin position="72"/>
        <end position="122"/>
    </location>
</feature>
<comment type="similarity">
    <text evidence="2 14 15">Belongs to the TonB-dependent receptor family.</text>
</comment>
<name>A0A2U2BGK1_ALCFA</name>
<organism evidence="18 19">
    <name type="scientific">Alcaligenes faecalis</name>
    <dbReference type="NCBI Taxonomy" id="511"/>
    <lineage>
        <taxon>Bacteria</taxon>
        <taxon>Pseudomonadati</taxon>
        <taxon>Pseudomonadota</taxon>
        <taxon>Betaproteobacteria</taxon>
        <taxon>Burkholderiales</taxon>
        <taxon>Alcaligenaceae</taxon>
        <taxon>Alcaligenes</taxon>
    </lineage>
</organism>
<dbReference type="InterPro" id="IPR010105">
    <property type="entry name" value="TonB_sidphr_rcpt"/>
</dbReference>
<evidence type="ECO:0000256" key="9">
    <source>
        <dbReference type="ARBA" id="ARBA00023065"/>
    </source>
</evidence>
<dbReference type="InterPro" id="IPR012910">
    <property type="entry name" value="Plug_dom"/>
</dbReference>
<evidence type="ECO:0000256" key="13">
    <source>
        <dbReference type="ARBA" id="ARBA00023237"/>
    </source>
</evidence>
<dbReference type="PROSITE" id="PS52016">
    <property type="entry name" value="TONB_DEPENDENT_REC_3"/>
    <property type="match status" value="1"/>
</dbReference>
<dbReference type="InterPro" id="IPR037066">
    <property type="entry name" value="Plug_dom_sf"/>
</dbReference>
<keyword evidence="9" id="KW-0406">Ion transport</keyword>
<keyword evidence="6 14" id="KW-0812">Transmembrane</keyword>
<evidence type="ECO:0000256" key="14">
    <source>
        <dbReference type="PROSITE-ProRule" id="PRU01360"/>
    </source>
</evidence>
<evidence type="ECO:0000256" key="15">
    <source>
        <dbReference type="RuleBase" id="RU003357"/>
    </source>
</evidence>
<feature type="signal peptide" evidence="16">
    <location>
        <begin position="1"/>
        <end position="46"/>
    </location>
</feature>
<dbReference type="CDD" id="cd01347">
    <property type="entry name" value="ligand_gated_channel"/>
    <property type="match status" value="1"/>
</dbReference>
<dbReference type="EMBL" id="QEXO01000004">
    <property type="protein sequence ID" value="PWE13130.1"/>
    <property type="molecule type" value="Genomic_DNA"/>
</dbReference>
<dbReference type="NCBIfam" id="TIGR01783">
    <property type="entry name" value="TonB-siderophor"/>
    <property type="match status" value="1"/>
</dbReference>
<comment type="subcellular location">
    <subcellularLocation>
        <location evidence="1 14">Cell outer membrane</location>
        <topology evidence="1 14">Multi-pass membrane protein</topology>
    </subcellularLocation>
</comment>
<dbReference type="InterPro" id="IPR000531">
    <property type="entry name" value="Beta-barrel_TonB"/>
</dbReference>